<protein>
    <submittedName>
        <fullName evidence="3">Phosphatase PAP2 family protein</fullName>
    </submittedName>
</protein>
<dbReference type="Gene3D" id="1.20.144.10">
    <property type="entry name" value="Phosphatidic acid phosphatase type 2/haloperoxidase"/>
    <property type="match status" value="1"/>
</dbReference>
<feature type="transmembrane region" description="Helical" evidence="1">
    <location>
        <begin position="174"/>
        <end position="195"/>
    </location>
</feature>
<accession>A0A935JWU4</accession>
<proteinExistence type="predicted"/>
<dbReference type="CDD" id="cd03396">
    <property type="entry name" value="PAP2_like_6"/>
    <property type="match status" value="1"/>
</dbReference>
<sequence>MASRATEFRWALIACGLLAALFIALPQIDLAASGLFYRGAGHWALNREDLWLAIPYRGLPWLGQGLLVALLLLWLGSFIPQLAKLKARRALFGFLLSGALLGPILLVDATLKEHSGRTRPVNIEQFGGNKQFTPAFIPADQCSQNCSFVSGHVATASFIMAFGWLGAPAVRRRWLLASMAFGGLFALVRMVPGGHFLSDTIFAWFATYFSLWFTEWLFRRLGWLPD</sequence>
<name>A0A935JWU4_9RHOO</name>
<keyword evidence="1" id="KW-0812">Transmembrane</keyword>
<gene>
    <name evidence="3" type="ORF">IPJ38_09625</name>
</gene>
<reference evidence="3 4" key="1">
    <citation type="submission" date="2020-10" db="EMBL/GenBank/DDBJ databases">
        <title>Connecting structure to function with the recovery of over 1000 high-quality activated sludge metagenome-assembled genomes encoding full-length rRNA genes using long-read sequencing.</title>
        <authorList>
            <person name="Singleton C.M."/>
            <person name="Petriglieri F."/>
            <person name="Kristensen J.M."/>
            <person name="Kirkegaard R.H."/>
            <person name="Michaelsen T.Y."/>
            <person name="Andersen M.H."/>
            <person name="Karst S.M."/>
            <person name="Dueholm M.S."/>
            <person name="Nielsen P.H."/>
            <person name="Albertsen M."/>
        </authorList>
    </citation>
    <scope>NUCLEOTIDE SEQUENCE [LARGE SCALE GENOMIC DNA]</scope>
    <source>
        <strain evidence="3">EsbW_18-Q3-R4-48_BATAC.463</strain>
    </source>
</reference>
<feature type="transmembrane region" description="Helical" evidence="1">
    <location>
        <begin position="91"/>
        <end position="111"/>
    </location>
</feature>
<dbReference type="AlphaFoldDB" id="A0A935JWU4"/>
<keyword evidence="1" id="KW-0472">Membrane</keyword>
<dbReference type="EMBL" id="JADJMS010000019">
    <property type="protein sequence ID" value="MBK7415313.1"/>
    <property type="molecule type" value="Genomic_DNA"/>
</dbReference>
<feature type="domain" description="Phosphatidic acid phosphatase type 2/haloperoxidase" evidence="2">
    <location>
        <begin position="96"/>
        <end position="220"/>
    </location>
</feature>
<feature type="transmembrane region" description="Helical" evidence="1">
    <location>
        <begin position="61"/>
        <end position="79"/>
    </location>
</feature>
<dbReference type="SUPFAM" id="SSF48317">
    <property type="entry name" value="Acid phosphatase/Vanadium-dependent haloperoxidase"/>
    <property type="match status" value="1"/>
</dbReference>
<feature type="transmembrane region" description="Helical" evidence="1">
    <location>
        <begin position="201"/>
        <end position="218"/>
    </location>
</feature>
<dbReference type="InterPro" id="IPR036938">
    <property type="entry name" value="PAP2/HPO_sf"/>
</dbReference>
<organism evidence="3 4">
    <name type="scientific">Candidatus Dechloromonas phosphorivorans</name>
    <dbReference type="NCBI Taxonomy" id="2899244"/>
    <lineage>
        <taxon>Bacteria</taxon>
        <taxon>Pseudomonadati</taxon>
        <taxon>Pseudomonadota</taxon>
        <taxon>Betaproteobacteria</taxon>
        <taxon>Rhodocyclales</taxon>
        <taxon>Azonexaceae</taxon>
        <taxon>Dechloromonas</taxon>
    </lineage>
</organism>
<dbReference type="InterPro" id="IPR000326">
    <property type="entry name" value="PAP2/HPO"/>
</dbReference>
<evidence type="ECO:0000313" key="4">
    <source>
        <dbReference type="Proteomes" id="UP000739411"/>
    </source>
</evidence>
<feature type="transmembrane region" description="Helical" evidence="1">
    <location>
        <begin position="148"/>
        <end position="167"/>
    </location>
</feature>
<evidence type="ECO:0000256" key="1">
    <source>
        <dbReference type="SAM" id="Phobius"/>
    </source>
</evidence>
<keyword evidence="1" id="KW-1133">Transmembrane helix</keyword>
<evidence type="ECO:0000313" key="3">
    <source>
        <dbReference type="EMBL" id="MBK7415313.1"/>
    </source>
</evidence>
<dbReference type="Pfam" id="PF01569">
    <property type="entry name" value="PAP2"/>
    <property type="match status" value="1"/>
</dbReference>
<evidence type="ECO:0000259" key="2">
    <source>
        <dbReference type="Pfam" id="PF01569"/>
    </source>
</evidence>
<dbReference type="Proteomes" id="UP000739411">
    <property type="component" value="Unassembled WGS sequence"/>
</dbReference>
<comment type="caution">
    <text evidence="3">The sequence shown here is derived from an EMBL/GenBank/DDBJ whole genome shotgun (WGS) entry which is preliminary data.</text>
</comment>